<evidence type="ECO:0000313" key="2">
    <source>
        <dbReference type="Proteomes" id="UP001589605"/>
    </source>
</evidence>
<name>A0ABV5EYN4_9FLAO</name>
<keyword evidence="2" id="KW-1185">Reference proteome</keyword>
<gene>
    <name evidence="1" type="ORF">ACFFVB_04325</name>
</gene>
<dbReference type="Proteomes" id="UP001589605">
    <property type="component" value="Unassembled WGS sequence"/>
</dbReference>
<reference evidence="1 2" key="1">
    <citation type="submission" date="2024-09" db="EMBL/GenBank/DDBJ databases">
        <authorList>
            <person name="Sun Q."/>
            <person name="Mori K."/>
        </authorList>
    </citation>
    <scope>NUCLEOTIDE SEQUENCE [LARGE SCALE GENOMIC DNA]</scope>
    <source>
        <strain evidence="1 2">CECT 8286</strain>
    </source>
</reference>
<organism evidence="1 2">
    <name type="scientific">Formosa undariae</name>
    <dbReference type="NCBI Taxonomy" id="1325436"/>
    <lineage>
        <taxon>Bacteria</taxon>
        <taxon>Pseudomonadati</taxon>
        <taxon>Bacteroidota</taxon>
        <taxon>Flavobacteriia</taxon>
        <taxon>Flavobacteriales</taxon>
        <taxon>Flavobacteriaceae</taxon>
        <taxon>Formosa</taxon>
    </lineage>
</organism>
<accession>A0ABV5EYN4</accession>
<comment type="caution">
    <text evidence="1">The sequence shown here is derived from an EMBL/GenBank/DDBJ whole genome shotgun (WGS) entry which is preliminary data.</text>
</comment>
<dbReference type="InterPro" id="IPR046905">
    <property type="entry name" value="ABC-3C_MC1"/>
</dbReference>
<dbReference type="RefSeq" id="WP_382381485.1">
    <property type="nucleotide sequence ID" value="NZ_JBHMEZ010000003.1"/>
</dbReference>
<protein>
    <submittedName>
        <fullName evidence="1">ABC-three component system middle component 1</fullName>
    </submittedName>
</protein>
<sequence length="185" mass="21691">MENYSAYSTTVLDDLSKRFENLNFKFLVHDIGVKISVFIVNGKSSDIEQKDNWRLVSEEIALKFQSKMDSKDDKWNLYIIYTFSDKVDKELKAKIENNKFSSRKIVVDSQIDKLRDELINNLIIQHITNTDLIDIVNKTDESVEKKYEPKNKSIWDLIPKTDSIIGNTKLQTNIIEQLKKAYYED</sequence>
<dbReference type="EMBL" id="JBHMEZ010000003">
    <property type="protein sequence ID" value="MFB9052297.1"/>
    <property type="molecule type" value="Genomic_DNA"/>
</dbReference>
<evidence type="ECO:0000313" key="1">
    <source>
        <dbReference type="EMBL" id="MFB9052297.1"/>
    </source>
</evidence>
<dbReference type="Pfam" id="PF20289">
    <property type="entry name" value="MComp1"/>
    <property type="match status" value="1"/>
</dbReference>
<proteinExistence type="predicted"/>